<dbReference type="SUPFAM" id="SSF52540">
    <property type="entry name" value="P-loop containing nucleoside triphosphate hydrolases"/>
    <property type="match status" value="1"/>
</dbReference>
<accession>A0A1S9RL30</accession>
<dbReference type="PROSITE" id="PS50837">
    <property type="entry name" value="NACHT"/>
    <property type="match status" value="1"/>
</dbReference>
<evidence type="ECO:0000313" key="4">
    <source>
        <dbReference type="EMBL" id="OOQ86219.1"/>
    </source>
</evidence>
<dbReference type="AlphaFoldDB" id="A0A1S9RL30"/>
<dbReference type="InterPro" id="IPR056884">
    <property type="entry name" value="NPHP3-like_N"/>
</dbReference>
<sequence>MERQITKESLAEARPGNRPTGEAHTVHYSFSGDGLQNSGSGNIIVGRDVNIGMVLTFPISPADVLLGNWKENTSDCERALFVTDPYDDKQALKRKKGDHTTGTCEWILRTKELAVWLSSEMADDPQKQANRVLWLHGNPGAGKSIMAIYLTEELPTALSNTDGDEATLAYFFCDSGFHTRRTATSIVRGLLYQLVRQHKRLLDYILPNYRSRGAKLFTSFDALWSIFMAMVADQSIGRTYCIIDALDECDHKSQQILLQQLEETFNSRNPSPNVRILVTSRPYPEIRESLQIFPNKDLASFPERKGDIDLCIEERLNFLAKRKKYPNKVKEQVRKILRDKAEGTFLWVGLACEELKDIPSSRVISTLQDIPKGLQAIYKKLLKAAWEQNETSGDDLRRLLSYVVVSSRPLTVSELCEACELHQDEEDFETRIQFTHENIDSCRLMVVIRDERVVLLHQSMKDYLLGASSGYFIQEPEAHARLAYRCVDFLIAQLYSTNHLHTGFMDYATFQWAHHARKSKSKSEAQCEQADFFQLVSPCRDAWLQRIRSAPGLYHSAAKSSIFHVAAVWSIAAIVDHVSELGSQETLLEISNHVVHVNCSGDGGGLPLDRAAKPDYPNAVAALLSRGGEVTARTAIAAAENWGQEKRVRVIFLDRRGDQITITDEIVKAAPEIGGMGTK</sequence>
<evidence type="ECO:0000256" key="2">
    <source>
        <dbReference type="SAM" id="MobiDB-lite"/>
    </source>
</evidence>
<evidence type="ECO:0000313" key="5">
    <source>
        <dbReference type="Proteomes" id="UP000190744"/>
    </source>
</evidence>
<evidence type="ECO:0000256" key="1">
    <source>
        <dbReference type="ARBA" id="ARBA00022737"/>
    </source>
</evidence>
<dbReference type="Gene3D" id="3.40.50.300">
    <property type="entry name" value="P-loop containing nucleotide triphosphate hydrolases"/>
    <property type="match status" value="1"/>
</dbReference>
<dbReference type="InterPro" id="IPR007111">
    <property type="entry name" value="NACHT_NTPase"/>
</dbReference>
<organism evidence="4 5">
    <name type="scientific">Penicillium brasilianum</name>
    <dbReference type="NCBI Taxonomy" id="104259"/>
    <lineage>
        <taxon>Eukaryota</taxon>
        <taxon>Fungi</taxon>
        <taxon>Dikarya</taxon>
        <taxon>Ascomycota</taxon>
        <taxon>Pezizomycotina</taxon>
        <taxon>Eurotiomycetes</taxon>
        <taxon>Eurotiomycetidae</taxon>
        <taxon>Eurotiales</taxon>
        <taxon>Aspergillaceae</taxon>
        <taxon>Penicillium</taxon>
    </lineage>
</organism>
<dbReference type="InterPro" id="IPR055530">
    <property type="entry name" value="DUF7104"/>
</dbReference>
<reference evidence="5" key="1">
    <citation type="submission" date="2015-09" db="EMBL/GenBank/DDBJ databases">
        <authorList>
            <person name="Fill T.P."/>
            <person name="Baretta J.F."/>
            <person name="de Almeida L.G."/>
            <person name="Rocha M."/>
            <person name="de Souza D.H."/>
            <person name="Malavazi I."/>
            <person name="Cerdeira L.T."/>
            <person name="Hong H."/>
            <person name="Samborskyy M."/>
            <person name="de Vasconcelos A.T."/>
            <person name="Leadlay P."/>
            <person name="Rodrigues-Filho E."/>
        </authorList>
    </citation>
    <scope>NUCLEOTIDE SEQUENCE [LARGE SCALE GENOMIC DNA]</scope>
    <source>
        <strain evidence="5">LaBioMMi 136</strain>
    </source>
</reference>
<dbReference type="PANTHER" id="PTHR10039:SF14">
    <property type="entry name" value="NACHT DOMAIN-CONTAINING PROTEIN"/>
    <property type="match status" value="1"/>
</dbReference>
<dbReference type="PANTHER" id="PTHR10039">
    <property type="entry name" value="AMELOGENIN"/>
    <property type="match status" value="1"/>
</dbReference>
<protein>
    <submittedName>
        <fullName evidence="4">Vegetative incompatibility protein HET-E-1</fullName>
    </submittedName>
</protein>
<dbReference type="EMBL" id="LJBN01000148">
    <property type="protein sequence ID" value="OOQ86219.1"/>
    <property type="molecule type" value="Genomic_DNA"/>
</dbReference>
<dbReference type="Pfam" id="PF24883">
    <property type="entry name" value="NPHP3_N"/>
    <property type="match status" value="1"/>
</dbReference>
<feature type="region of interest" description="Disordered" evidence="2">
    <location>
        <begin position="1"/>
        <end position="25"/>
    </location>
</feature>
<dbReference type="Proteomes" id="UP000190744">
    <property type="component" value="Unassembled WGS sequence"/>
</dbReference>
<keyword evidence="1" id="KW-0677">Repeat</keyword>
<feature type="compositionally biased region" description="Basic and acidic residues" evidence="2">
    <location>
        <begin position="1"/>
        <end position="11"/>
    </location>
</feature>
<dbReference type="Pfam" id="PF23397">
    <property type="entry name" value="DUF7104"/>
    <property type="match status" value="1"/>
</dbReference>
<comment type="caution">
    <text evidence="4">The sequence shown here is derived from an EMBL/GenBank/DDBJ whole genome shotgun (WGS) entry which is preliminary data.</text>
</comment>
<proteinExistence type="predicted"/>
<gene>
    <name evidence="4" type="ORF">PEBR_22454</name>
</gene>
<name>A0A1S9RL30_PENBI</name>
<dbReference type="InterPro" id="IPR027417">
    <property type="entry name" value="P-loop_NTPase"/>
</dbReference>
<feature type="domain" description="NACHT" evidence="3">
    <location>
        <begin position="131"/>
        <end position="282"/>
    </location>
</feature>
<evidence type="ECO:0000259" key="3">
    <source>
        <dbReference type="PROSITE" id="PS50837"/>
    </source>
</evidence>